<evidence type="ECO:0000313" key="5">
    <source>
        <dbReference type="EMBL" id="VDL60463.1"/>
    </source>
</evidence>
<feature type="transmembrane region" description="Helical" evidence="3">
    <location>
        <begin position="181"/>
        <end position="202"/>
    </location>
</feature>
<dbReference type="PANTHER" id="PTHR12729:SF6">
    <property type="entry name" value="TRNA(HIS) GUANYLYLTRANSFERASE-RELATED"/>
    <property type="match status" value="1"/>
</dbReference>
<organism evidence="7">
    <name type="scientific">Hymenolepis diminuta</name>
    <name type="common">Rat tapeworm</name>
    <dbReference type="NCBI Taxonomy" id="6216"/>
    <lineage>
        <taxon>Eukaryota</taxon>
        <taxon>Metazoa</taxon>
        <taxon>Spiralia</taxon>
        <taxon>Lophotrochozoa</taxon>
        <taxon>Platyhelminthes</taxon>
        <taxon>Cestoda</taxon>
        <taxon>Eucestoda</taxon>
        <taxon>Cyclophyllidea</taxon>
        <taxon>Hymenolepididae</taxon>
        <taxon>Hymenolepis</taxon>
    </lineage>
</organism>
<dbReference type="STRING" id="6216.A0A0R3SS98"/>
<dbReference type="InterPro" id="IPR038469">
    <property type="entry name" value="tRNAHis_GuaTrfase_Thg1_sf"/>
</dbReference>
<dbReference type="GO" id="GO:0008193">
    <property type="term" value="F:tRNA guanylyltransferase activity"/>
    <property type="evidence" value="ECO:0007669"/>
    <property type="project" value="UniProtKB-EC"/>
</dbReference>
<evidence type="ECO:0000259" key="4">
    <source>
        <dbReference type="Pfam" id="PF04446"/>
    </source>
</evidence>
<keyword evidence="3" id="KW-1133">Transmembrane helix</keyword>
<sequence>DNVALVGACIQGCHSSPGLKAKTDKFNVNIDCENICKNFQTDDLKSACYGGCTHIPSLSIDNKCSTKGIFNHPLFSSGGGKTAEKIIPTPAVVDDEQPLIRETHIRIFIPDGPSFGQNMIDEEGMRMMMNFMHGSKPDNLPDGVIRMGPSAPDNSMGVPSFARNFCFRARAALHHLATHPLFMASIILMFVSSIILLIFACYRLNVRRARRATFQRQYRRMPAFFKSPTMRVNPMTPQPPQYDDDEALILPTKEPIIFSVIQFRPCLSLPQLFFCRYKMANSQYTYVRGFEAEVPCLPNTWIVVRLDGQNFHAFTERHCFAKPNDERALRLACASARSVMRRHGDIILAYGQSDEFSFVFRRSTDSFNRRPR</sequence>
<evidence type="ECO:0000256" key="3">
    <source>
        <dbReference type="SAM" id="Phobius"/>
    </source>
</evidence>
<proteinExistence type="predicted"/>
<dbReference type="InterPro" id="IPR024956">
    <property type="entry name" value="tRNAHis_GuaTrfase_cat"/>
</dbReference>
<accession>A0A0R3SS98</accession>
<dbReference type="GO" id="GO:0000287">
    <property type="term" value="F:magnesium ion binding"/>
    <property type="evidence" value="ECO:0007669"/>
    <property type="project" value="InterPro"/>
</dbReference>
<keyword evidence="3" id="KW-0472">Membrane</keyword>
<dbReference type="EMBL" id="UYSG01011035">
    <property type="protein sequence ID" value="VDL60463.1"/>
    <property type="molecule type" value="Genomic_DNA"/>
</dbReference>
<dbReference type="Proteomes" id="UP000274504">
    <property type="component" value="Unassembled WGS sequence"/>
</dbReference>
<comment type="catalytic activity">
    <reaction evidence="2">
        <text>a 5'-end ribonucleotide-tRNA(His) + GTP + ATP + H2O = a 5'-end phospho-guanosine-ribonucleotide-tRNA(His) + AMP + 2 diphosphate + H(+)</text>
        <dbReference type="Rhea" id="RHEA:54564"/>
        <dbReference type="Rhea" id="RHEA-COMP:14193"/>
        <dbReference type="Rhea" id="RHEA-COMP:14917"/>
        <dbReference type="ChEBI" id="CHEBI:15377"/>
        <dbReference type="ChEBI" id="CHEBI:15378"/>
        <dbReference type="ChEBI" id="CHEBI:30616"/>
        <dbReference type="ChEBI" id="CHEBI:33019"/>
        <dbReference type="ChEBI" id="CHEBI:37565"/>
        <dbReference type="ChEBI" id="CHEBI:138282"/>
        <dbReference type="ChEBI" id="CHEBI:141847"/>
        <dbReference type="ChEBI" id="CHEBI:456215"/>
        <dbReference type="EC" id="2.7.7.79"/>
    </reaction>
</comment>
<feature type="domain" description="tRNAHis guanylyltransferase catalytic" evidence="4">
    <location>
        <begin position="284"/>
        <end position="370"/>
    </location>
</feature>
<dbReference type="InterPro" id="IPR007537">
    <property type="entry name" value="tRNAHis_GuaTrfase_Thg1"/>
</dbReference>
<dbReference type="AlphaFoldDB" id="A0A0R3SS98"/>
<dbReference type="Gene3D" id="3.30.70.3000">
    <property type="match status" value="1"/>
</dbReference>
<dbReference type="GO" id="GO:0006400">
    <property type="term" value="P:tRNA modification"/>
    <property type="evidence" value="ECO:0007669"/>
    <property type="project" value="InterPro"/>
</dbReference>
<evidence type="ECO:0000313" key="7">
    <source>
        <dbReference type="WBParaSite" id="HDID_0000814701-mRNA-1"/>
    </source>
</evidence>
<dbReference type="WBParaSite" id="HDID_0000814701-mRNA-1">
    <property type="protein sequence ID" value="HDID_0000814701-mRNA-1"/>
    <property type="gene ID" value="HDID_0000814701"/>
</dbReference>
<reference evidence="5 6" key="2">
    <citation type="submission" date="2018-11" db="EMBL/GenBank/DDBJ databases">
        <authorList>
            <consortium name="Pathogen Informatics"/>
        </authorList>
    </citation>
    <scope>NUCLEOTIDE SEQUENCE [LARGE SCALE GENOMIC DNA]</scope>
</reference>
<protein>
    <recommendedName>
        <fullName evidence="1">Probable tRNA(His) guanylyltransferase</fullName>
    </recommendedName>
</protein>
<evidence type="ECO:0000256" key="1">
    <source>
        <dbReference type="ARBA" id="ARBA00022310"/>
    </source>
</evidence>
<dbReference type="Pfam" id="PF04446">
    <property type="entry name" value="Thg1"/>
    <property type="match status" value="1"/>
</dbReference>
<keyword evidence="3" id="KW-0812">Transmembrane</keyword>
<dbReference type="OrthoDB" id="62560at2759"/>
<evidence type="ECO:0000256" key="2">
    <source>
        <dbReference type="ARBA" id="ARBA00047281"/>
    </source>
</evidence>
<reference evidence="7" key="1">
    <citation type="submission" date="2016-04" db="UniProtKB">
        <authorList>
            <consortium name="WormBaseParasite"/>
        </authorList>
    </citation>
    <scope>IDENTIFICATION</scope>
</reference>
<gene>
    <name evidence="5" type="ORF">HDID_LOCUS8145</name>
</gene>
<name>A0A0R3SS98_HYMDI</name>
<dbReference type="PANTHER" id="PTHR12729">
    <property type="entry name" value="TRNA(HIS) GUANYLYLTRANSFERASE-RELATED"/>
    <property type="match status" value="1"/>
</dbReference>
<evidence type="ECO:0000313" key="6">
    <source>
        <dbReference type="Proteomes" id="UP000274504"/>
    </source>
</evidence>